<accession>A0A3M7PMA7</accession>
<keyword evidence="2" id="KW-1185">Reference proteome</keyword>
<name>A0A3M7PMA7_BRAPC</name>
<evidence type="ECO:0000313" key="2">
    <source>
        <dbReference type="Proteomes" id="UP000276133"/>
    </source>
</evidence>
<organism evidence="1 2">
    <name type="scientific">Brachionus plicatilis</name>
    <name type="common">Marine rotifer</name>
    <name type="synonym">Brachionus muelleri</name>
    <dbReference type="NCBI Taxonomy" id="10195"/>
    <lineage>
        <taxon>Eukaryota</taxon>
        <taxon>Metazoa</taxon>
        <taxon>Spiralia</taxon>
        <taxon>Gnathifera</taxon>
        <taxon>Rotifera</taxon>
        <taxon>Eurotatoria</taxon>
        <taxon>Monogononta</taxon>
        <taxon>Pseudotrocha</taxon>
        <taxon>Ploima</taxon>
        <taxon>Brachionidae</taxon>
        <taxon>Brachionus</taxon>
    </lineage>
</organism>
<evidence type="ECO:0000313" key="1">
    <source>
        <dbReference type="EMBL" id="RNA00257.1"/>
    </source>
</evidence>
<sequence length="88" mass="10552">MANVERCDPAVYRQQWEYYYSDYILLFYLNFYYKRYVYVRPCTKYPIHGIKACVAKQGDTYLNGGYAVKEKIIRVKFLLGQDADFVFS</sequence>
<dbReference type="Proteomes" id="UP000276133">
    <property type="component" value="Unassembled WGS sequence"/>
</dbReference>
<comment type="caution">
    <text evidence="1">The sequence shown here is derived from an EMBL/GenBank/DDBJ whole genome shotgun (WGS) entry which is preliminary data.</text>
</comment>
<gene>
    <name evidence="1" type="ORF">BpHYR1_035326</name>
</gene>
<proteinExistence type="predicted"/>
<protein>
    <submittedName>
        <fullName evidence="1">Uncharacterized protein</fullName>
    </submittedName>
</protein>
<dbReference type="EMBL" id="REGN01009848">
    <property type="protein sequence ID" value="RNA00257.1"/>
    <property type="molecule type" value="Genomic_DNA"/>
</dbReference>
<dbReference type="AlphaFoldDB" id="A0A3M7PMA7"/>
<reference evidence="1 2" key="1">
    <citation type="journal article" date="2018" name="Sci. Rep.">
        <title>Genomic signatures of local adaptation to the degree of environmental predictability in rotifers.</title>
        <authorList>
            <person name="Franch-Gras L."/>
            <person name="Hahn C."/>
            <person name="Garcia-Roger E.M."/>
            <person name="Carmona M.J."/>
            <person name="Serra M."/>
            <person name="Gomez A."/>
        </authorList>
    </citation>
    <scope>NUCLEOTIDE SEQUENCE [LARGE SCALE GENOMIC DNA]</scope>
    <source>
        <strain evidence="1">HYR1</strain>
    </source>
</reference>